<feature type="disulfide bond" evidence="8">
    <location>
        <begin position="74"/>
        <end position="85"/>
    </location>
</feature>
<dbReference type="InterPro" id="IPR012314">
    <property type="entry name" value="Pept_M12B_GON-ADAMTSs"/>
</dbReference>
<dbReference type="AlphaFoldDB" id="A0A182PKP9"/>
<accession>A0A182PKP9</accession>
<keyword evidence="5" id="KW-0862">Zinc</keyword>
<feature type="region of interest" description="Disordered" evidence="9">
    <location>
        <begin position="408"/>
        <end position="434"/>
    </location>
</feature>
<dbReference type="InterPro" id="IPR050439">
    <property type="entry name" value="ADAMTS_ADAMTS-like"/>
</dbReference>
<evidence type="ECO:0000313" key="12">
    <source>
        <dbReference type="Proteomes" id="UP000075885"/>
    </source>
</evidence>
<evidence type="ECO:0000256" key="6">
    <source>
        <dbReference type="ARBA" id="ARBA00023157"/>
    </source>
</evidence>
<keyword evidence="2" id="KW-0964">Secreted</keyword>
<feature type="disulfide bond" evidence="8">
    <location>
        <begin position="109"/>
        <end position="146"/>
    </location>
</feature>
<proteinExistence type="predicted"/>
<dbReference type="GO" id="GO:0008270">
    <property type="term" value="F:zinc ion binding"/>
    <property type="evidence" value="ECO:0007669"/>
    <property type="project" value="InterPro"/>
</dbReference>
<protein>
    <recommendedName>
        <fullName evidence="10">GON domain-containing protein</fullName>
    </recommendedName>
</protein>
<keyword evidence="12" id="KW-1185">Reference proteome</keyword>
<reference evidence="11" key="2">
    <citation type="submission" date="2020-05" db="UniProtKB">
        <authorList>
            <consortium name="EnsemblMetazoa"/>
        </authorList>
    </citation>
    <scope>IDENTIFICATION</scope>
    <source>
        <strain evidence="11">Epiroticus2</strain>
    </source>
</reference>
<dbReference type="InterPro" id="IPR045371">
    <property type="entry name" value="ADAMTS_CR_3"/>
</dbReference>
<keyword evidence="6 8" id="KW-1015">Disulfide bond</keyword>
<dbReference type="FunFam" id="2.20.100.10:FF:000006">
    <property type="entry name" value="A disintegrin and metalloproteinase with thrombospondin motifs 1"/>
    <property type="match status" value="1"/>
</dbReference>
<evidence type="ECO:0000259" key="10">
    <source>
        <dbReference type="PROSITE" id="PS51046"/>
    </source>
</evidence>
<keyword evidence="3" id="KW-0479">Metal-binding</keyword>
<dbReference type="STRING" id="199890.A0A182PKP9"/>
<keyword evidence="7" id="KW-0325">Glycoprotein</keyword>
<feature type="disulfide bond" evidence="8">
    <location>
        <begin position="47"/>
        <end position="80"/>
    </location>
</feature>
<evidence type="ECO:0000256" key="5">
    <source>
        <dbReference type="ARBA" id="ARBA00022833"/>
    </source>
</evidence>
<keyword evidence="4" id="KW-0378">Hydrolase</keyword>
<evidence type="ECO:0000256" key="3">
    <source>
        <dbReference type="ARBA" id="ARBA00022723"/>
    </source>
</evidence>
<dbReference type="Pfam" id="PF08685">
    <property type="entry name" value="GON"/>
    <property type="match status" value="1"/>
</dbReference>
<feature type="disulfide bond" evidence="8">
    <location>
        <begin position="41"/>
        <end position="61"/>
    </location>
</feature>
<dbReference type="InterPro" id="IPR000884">
    <property type="entry name" value="TSP1_rpt"/>
</dbReference>
<dbReference type="PANTHER" id="PTHR13723">
    <property type="entry name" value="ADAMTS A DISINTEGRIN AND METALLOPROTEASE WITH THROMBOSPONDIN MOTIFS PROTEASE"/>
    <property type="match status" value="1"/>
</dbReference>
<evidence type="ECO:0000256" key="9">
    <source>
        <dbReference type="SAM" id="MobiDB-lite"/>
    </source>
</evidence>
<feature type="disulfide bond" evidence="8">
    <location>
        <begin position="124"/>
        <end position="136"/>
    </location>
</feature>
<feature type="compositionally biased region" description="Basic residues" evidence="9">
    <location>
        <begin position="411"/>
        <end position="425"/>
    </location>
</feature>
<dbReference type="VEuPathDB" id="VectorBase:AEPI007516"/>
<evidence type="ECO:0000256" key="2">
    <source>
        <dbReference type="ARBA" id="ARBA00022525"/>
    </source>
</evidence>
<dbReference type="InterPro" id="IPR010294">
    <property type="entry name" value="ADAMTS_spacer1"/>
</dbReference>
<sequence length="1206" mass="136414">MLNTPSNDLILSSEKDPKLAGEKFTNNEQCELVFGNGSKICSYMPPCARLWCSWENEMSGCKTQHMPWADGTECKEGHWCQKGQCVPIDRSALKPQNGGWGAWGSFSDCSRTCGGGIQSRTRKCNSPEPKHGGKYCTGWRIEYRPCNTQPCPNSRYNFRDEQCRARDNQTYDVPSLEPNVRWTAKYGTPLADQCKLLCRVLDKSVYFMLDEKVIDGTPCTFPEDSFDMCINGQCRKAGCDYVLNSDAKLDQCGVCKGDNSTCRQVSGQMHHGKQNTVHKVSADNSMEFHIPVGATNINILHSGYVKDGSFLSLMSGHEIIFNDPKHPTPHTSKHRLFAGVRLEYTVHGSQERITSTYGRVLREKLTVRIIRKMHGGKVYNGQVNYNYMVPIHPAGNTLSNAIYSKHEHESYHHHHHHHHAHHPHHSGNSVQRLQHTVPAPESPYRWEMSSWMKCDQECSGKKRRTAICFNADTQKEVSQDHCNQSVKPQDLYESCNTECKFYWEPGRTECSSPCGEGTKQIEYKCIRLYPQLQRQELVDDPKCSGLPKPLNSREVCIGPCKNATWQYSPWNKVTSKLYNFPCSCSEGTQNRTAKCLSEPNGFLIEDQYCEAKERKATVRPCDVEEHNCPKWVQGELTPCSVTCGEGQRAYALQCMLKNVSVNAALCGARPVPVVLNCTMPSCEQKPMSNTQYSSYRNDVQPNQSMKTVNYQPAPESSPVPRGQWRTYTYSNCSAECDGGIKKRQVHCLSETGQILEDRYCPHPKPVTQINCANVRCPSWTFGQWSKCNDECIRSRQVLCQDHRGKESDQCSTDLKPPAVESCCSFKWRITCSGSCDTEGRRKPHVICKRLFPKSLENPHPLKTGRKVDPKYCANARMPTPMKLKKKCSKPCPFRWVAGNWSEVCSCSVGCGAGWTMRNVTCTDGRTISPKACNAKLKPANTKVCEALTHCRWRVTKPLKCNCKGRQTRTVKCYDEKMKVESNRCSEATRPNQTASCQKPPGCRNRHLEPGVFRNCKDAQRKHRTDGEYTMQINRTRVKIYCYGMRTVSPTEYLSLPKGEKENYAIYSNRRAADSSKCENSRRDWTEESIDYGATHYRKIRLNLATLQVHTNDTRFTKSSGKKQPFGSAGDCYSNTGRCPQGDFAINLEGTPFRIRPSTAWEKAGGNSVMNFLVPLEKPYQKVRARCGGYCGSCFVSRTSNLFLELA</sequence>
<dbReference type="PRINTS" id="PR01705">
    <property type="entry name" value="TSP1REPEAT"/>
</dbReference>
<dbReference type="PRINTS" id="PR01857">
    <property type="entry name" value="ADAMTSFAMILY"/>
</dbReference>
<evidence type="ECO:0000256" key="4">
    <source>
        <dbReference type="ARBA" id="ARBA00022801"/>
    </source>
</evidence>
<dbReference type="Gene3D" id="2.60.120.830">
    <property type="match status" value="1"/>
</dbReference>
<evidence type="ECO:0000256" key="7">
    <source>
        <dbReference type="ARBA" id="ARBA00023180"/>
    </source>
</evidence>
<dbReference type="InterPro" id="IPR041645">
    <property type="entry name" value="ADAMTS_CR_2"/>
</dbReference>
<dbReference type="Pfam" id="PF19030">
    <property type="entry name" value="TSP1_ADAMTS"/>
    <property type="match status" value="2"/>
</dbReference>
<reference evidence="12" key="1">
    <citation type="submission" date="2013-03" db="EMBL/GenBank/DDBJ databases">
        <title>The Genome Sequence of Anopheles epiroticus epiroticus2.</title>
        <authorList>
            <consortium name="The Broad Institute Genomics Platform"/>
            <person name="Neafsey D.E."/>
            <person name="Howell P."/>
            <person name="Walker B."/>
            <person name="Young S.K."/>
            <person name="Zeng Q."/>
            <person name="Gargeya S."/>
            <person name="Fitzgerald M."/>
            <person name="Haas B."/>
            <person name="Abouelleil A."/>
            <person name="Allen A.W."/>
            <person name="Alvarado L."/>
            <person name="Arachchi H.M."/>
            <person name="Berlin A.M."/>
            <person name="Chapman S.B."/>
            <person name="Gainer-Dewar J."/>
            <person name="Goldberg J."/>
            <person name="Griggs A."/>
            <person name="Gujja S."/>
            <person name="Hansen M."/>
            <person name="Howarth C."/>
            <person name="Imamovic A."/>
            <person name="Ireland A."/>
            <person name="Larimer J."/>
            <person name="McCowan C."/>
            <person name="Murphy C."/>
            <person name="Pearson M."/>
            <person name="Poon T.W."/>
            <person name="Priest M."/>
            <person name="Roberts A."/>
            <person name="Saif S."/>
            <person name="Shea T."/>
            <person name="Sisk P."/>
            <person name="Sykes S."/>
            <person name="Wortman J."/>
            <person name="Nusbaum C."/>
            <person name="Birren B."/>
        </authorList>
    </citation>
    <scope>NUCLEOTIDE SEQUENCE [LARGE SCALE GENOMIC DNA]</scope>
    <source>
        <strain evidence="12">Epiroticus2</strain>
    </source>
</reference>
<feature type="disulfide bond" evidence="8">
    <location>
        <begin position="113"/>
        <end position="151"/>
    </location>
</feature>
<dbReference type="Gene3D" id="3.40.1620.60">
    <property type="match status" value="1"/>
</dbReference>
<dbReference type="GO" id="GO:0004222">
    <property type="term" value="F:metalloendopeptidase activity"/>
    <property type="evidence" value="ECO:0007669"/>
    <property type="project" value="InterPro"/>
</dbReference>
<dbReference type="GO" id="GO:0031012">
    <property type="term" value="C:extracellular matrix"/>
    <property type="evidence" value="ECO:0007669"/>
    <property type="project" value="TreeGrafter"/>
</dbReference>
<dbReference type="EnsemblMetazoa" id="AEPI007516-RA">
    <property type="protein sequence ID" value="AEPI007516-PA"/>
    <property type="gene ID" value="AEPI007516"/>
</dbReference>
<dbReference type="PROSITE" id="PS51046">
    <property type="entry name" value="GON"/>
    <property type="match status" value="1"/>
</dbReference>
<dbReference type="Pfam" id="PF05986">
    <property type="entry name" value="ADAMTS_spacer1"/>
    <property type="match status" value="1"/>
</dbReference>
<dbReference type="PANTHER" id="PTHR13723:SF278">
    <property type="entry name" value="ADAM METALLOPEPTIDASE WITH THROMBOSPONDIN TYPE 1 MOTIF A, ISOFORM B"/>
    <property type="match status" value="1"/>
</dbReference>
<dbReference type="PROSITE" id="PS50092">
    <property type="entry name" value="TSP1"/>
    <property type="match status" value="5"/>
</dbReference>
<dbReference type="Proteomes" id="UP000075885">
    <property type="component" value="Unassembled WGS sequence"/>
</dbReference>
<organism evidence="11 12">
    <name type="scientific">Anopheles epiroticus</name>
    <dbReference type="NCBI Taxonomy" id="199890"/>
    <lineage>
        <taxon>Eukaryota</taxon>
        <taxon>Metazoa</taxon>
        <taxon>Ecdysozoa</taxon>
        <taxon>Arthropoda</taxon>
        <taxon>Hexapoda</taxon>
        <taxon>Insecta</taxon>
        <taxon>Pterygota</taxon>
        <taxon>Neoptera</taxon>
        <taxon>Endopterygota</taxon>
        <taxon>Diptera</taxon>
        <taxon>Nematocera</taxon>
        <taxon>Culicoidea</taxon>
        <taxon>Culicidae</taxon>
        <taxon>Anophelinae</taxon>
        <taxon>Anopheles</taxon>
    </lineage>
</organism>
<comment type="subcellular location">
    <subcellularLocation>
        <location evidence="1">Secreted</location>
    </subcellularLocation>
</comment>
<dbReference type="Pfam" id="PF17771">
    <property type="entry name" value="ADAMTS_CR_2"/>
    <property type="match status" value="1"/>
</dbReference>
<name>A0A182PKP9_9DIPT</name>
<dbReference type="SMART" id="SM00209">
    <property type="entry name" value="TSP1"/>
    <property type="match status" value="7"/>
</dbReference>
<evidence type="ECO:0000313" key="11">
    <source>
        <dbReference type="EnsemblMetazoa" id="AEPI007516-PA"/>
    </source>
</evidence>
<dbReference type="Gene3D" id="2.20.100.10">
    <property type="entry name" value="Thrombospondin type-1 (TSP1) repeat"/>
    <property type="match status" value="2"/>
</dbReference>
<evidence type="ECO:0000256" key="1">
    <source>
        <dbReference type="ARBA" id="ARBA00004613"/>
    </source>
</evidence>
<dbReference type="Pfam" id="PF19236">
    <property type="entry name" value="ADAMTS_CR_3"/>
    <property type="match status" value="1"/>
</dbReference>
<dbReference type="GO" id="GO:0030198">
    <property type="term" value="P:extracellular matrix organization"/>
    <property type="evidence" value="ECO:0007669"/>
    <property type="project" value="InterPro"/>
</dbReference>
<dbReference type="GO" id="GO:0005576">
    <property type="term" value="C:extracellular region"/>
    <property type="evidence" value="ECO:0007669"/>
    <property type="project" value="UniProtKB-SubCell"/>
</dbReference>
<dbReference type="SUPFAM" id="SSF82895">
    <property type="entry name" value="TSP-1 type 1 repeat"/>
    <property type="match status" value="4"/>
</dbReference>
<dbReference type="InterPro" id="IPR013273">
    <property type="entry name" value="ADAMTS/ADAMTS-like"/>
</dbReference>
<dbReference type="InterPro" id="IPR036383">
    <property type="entry name" value="TSP1_rpt_sf"/>
</dbReference>
<feature type="disulfide bond" evidence="8">
    <location>
        <begin position="30"/>
        <end position="52"/>
    </location>
</feature>
<feature type="domain" description="GON" evidence="10">
    <location>
        <begin position="1011"/>
        <end position="1206"/>
    </location>
</feature>
<evidence type="ECO:0000256" key="8">
    <source>
        <dbReference type="PIRSR" id="PIRSR613273-3"/>
    </source>
</evidence>
<dbReference type="Pfam" id="PF00090">
    <property type="entry name" value="TSP_1"/>
    <property type="match status" value="2"/>
</dbReference>